<keyword evidence="6" id="KW-1185">Reference proteome</keyword>
<protein>
    <submittedName>
        <fullName evidence="5">LysR family transcriptional regulator</fullName>
    </submittedName>
</protein>
<dbReference type="SUPFAM" id="SSF46785">
    <property type="entry name" value="Winged helix' DNA-binding domain"/>
    <property type="match status" value="1"/>
</dbReference>
<feature type="domain" description="HTH lysR-type" evidence="4">
    <location>
        <begin position="1"/>
        <end position="59"/>
    </location>
</feature>
<sequence>MDLLGSLRVFTAIAREGSFSLGASINGVPQSTASRHIARLEEHLGRRLFIRTTRVVTLTDFGRTALAAALELLAAADSFEERVDAARTHTTRLFLPDGIPDLEIATLTVKSGARGVPLSVTIASSSGRRDAVRTRNGDAAVLSCAPEEADWSARLGLAAANTDAESSLSLGRLRPHRGDPVESWQRITVLPEDIGTPAHTALVAHAAESGLAASQVHAASTVSAALSVGLSGDGFVCCSRTEATRWGLDWQSLSDLTFERHVRLYARDEDVRSRVLATLLDDLRRLFGEQEDGPREQG</sequence>
<dbReference type="EMBL" id="CP082781">
    <property type="protein sequence ID" value="UGS27203.1"/>
    <property type="molecule type" value="Genomic_DNA"/>
</dbReference>
<dbReference type="Gene3D" id="1.10.10.10">
    <property type="entry name" value="Winged helix-like DNA-binding domain superfamily/Winged helix DNA-binding domain"/>
    <property type="match status" value="1"/>
</dbReference>
<organism evidence="5 6">
    <name type="scientific">Microbacterium resistens</name>
    <dbReference type="NCBI Taxonomy" id="156977"/>
    <lineage>
        <taxon>Bacteria</taxon>
        <taxon>Bacillati</taxon>
        <taxon>Actinomycetota</taxon>
        <taxon>Actinomycetes</taxon>
        <taxon>Micrococcales</taxon>
        <taxon>Microbacteriaceae</taxon>
        <taxon>Microbacterium</taxon>
    </lineage>
</organism>
<dbReference type="InterPro" id="IPR036388">
    <property type="entry name" value="WH-like_DNA-bd_sf"/>
</dbReference>
<evidence type="ECO:0000256" key="2">
    <source>
        <dbReference type="ARBA" id="ARBA00023015"/>
    </source>
</evidence>
<evidence type="ECO:0000256" key="1">
    <source>
        <dbReference type="ARBA" id="ARBA00009437"/>
    </source>
</evidence>
<dbReference type="InterPro" id="IPR036390">
    <property type="entry name" value="WH_DNA-bd_sf"/>
</dbReference>
<dbReference type="PANTHER" id="PTHR30126:SF39">
    <property type="entry name" value="HTH-TYPE TRANSCRIPTIONAL REGULATOR CYSL"/>
    <property type="match status" value="1"/>
</dbReference>
<evidence type="ECO:0000313" key="6">
    <source>
        <dbReference type="Proteomes" id="UP001199642"/>
    </source>
</evidence>
<accession>A0ABY3RW87</accession>
<comment type="similarity">
    <text evidence="1">Belongs to the LysR transcriptional regulatory family.</text>
</comment>
<dbReference type="Pfam" id="PF00126">
    <property type="entry name" value="HTH_1"/>
    <property type="match status" value="1"/>
</dbReference>
<keyword evidence="3" id="KW-0804">Transcription</keyword>
<evidence type="ECO:0000313" key="5">
    <source>
        <dbReference type="EMBL" id="UGS27203.1"/>
    </source>
</evidence>
<dbReference type="InterPro" id="IPR000847">
    <property type="entry name" value="LysR_HTH_N"/>
</dbReference>
<reference evidence="5 6" key="1">
    <citation type="submission" date="2023-01" db="EMBL/GenBank/DDBJ databases">
        <title>Characterization of estradiol degrading bacteria Microbacterium sp. MZT7 and reveal degrading genes through genome analysis.</title>
        <authorList>
            <person name="Hao P."/>
            <person name="Gao Y."/>
        </authorList>
    </citation>
    <scope>NUCLEOTIDE SEQUENCE [LARGE SCALE GENOMIC DNA]</scope>
    <source>
        <strain evidence="5 6">MZT7</strain>
    </source>
</reference>
<dbReference type="PANTHER" id="PTHR30126">
    <property type="entry name" value="HTH-TYPE TRANSCRIPTIONAL REGULATOR"/>
    <property type="match status" value="1"/>
</dbReference>
<evidence type="ECO:0000256" key="3">
    <source>
        <dbReference type="ARBA" id="ARBA00023163"/>
    </source>
</evidence>
<dbReference type="PROSITE" id="PS50931">
    <property type="entry name" value="HTH_LYSR"/>
    <property type="match status" value="1"/>
</dbReference>
<gene>
    <name evidence="5" type="ORF">K8F61_03050</name>
</gene>
<dbReference type="RefSeq" id="WP_231820634.1">
    <property type="nucleotide sequence ID" value="NZ_CP082781.1"/>
</dbReference>
<dbReference type="SUPFAM" id="SSF53850">
    <property type="entry name" value="Periplasmic binding protein-like II"/>
    <property type="match status" value="1"/>
</dbReference>
<proteinExistence type="inferred from homology"/>
<keyword evidence="2" id="KW-0805">Transcription regulation</keyword>
<dbReference type="Proteomes" id="UP001199642">
    <property type="component" value="Chromosome"/>
</dbReference>
<name>A0ABY3RW87_9MICO</name>
<evidence type="ECO:0000259" key="4">
    <source>
        <dbReference type="PROSITE" id="PS50931"/>
    </source>
</evidence>